<dbReference type="PANTHER" id="PTHR13596:SF0">
    <property type="entry name" value="SI:CH211-39K3.2-RELATED"/>
    <property type="match status" value="1"/>
</dbReference>
<evidence type="ECO:0000256" key="2">
    <source>
        <dbReference type="SAM" id="MobiDB-lite"/>
    </source>
</evidence>
<dbReference type="EMBL" id="JAAAIN010002991">
    <property type="protein sequence ID" value="KAG0288571.1"/>
    <property type="molecule type" value="Genomic_DNA"/>
</dbReference>
<dbReference type="AlphaFoldDB" id="A0A9P6QTS9"/>
<feature type="domain" description="Small EDRK-rich factor-like N-terminal" evidence="3">
    <location>
        <begin position="1"/>
        <end position="36"/>
    </location>
</feature>
<evidence type="ECO:0000313" key="5">
    <source>
        <dbReference type="Proteomes" id="UP000823405"/>
    </source>
</evidence>
<dbReference type="Proteomes" id="UP000823405">
    <property type="component" value="Unassembled WGS sequence"/>
</dbReference>
<name>A0A9P6QTS9_9FUNG</name>
<dbReference type="InterPro" id="IPR040211">
    <property type="entry name" value="SERF1/2-like"/>
</dbReference>
<comment type="similarity">
    <text evidence="1">Belongs to the SERF family.</text>
</comment>
<proteinExistence type="inferred from homology"/>
<feature type="compositionally biased region" description="Basic and acidic residues" evidence="2">
    <location>
        <begin position="1"/>
        <end position="13"/>
    </location>
</feature>
<sequence length="66" mass="6861">MTRGNQRDQDRLKAQKKLAAANKGKNTSGVSHTKRAESDAEIMRAKQAAKEAAKAAGGAAAAPAKK</sequence>
<dbReference type="PANTHER" id="PTHR13596">
    <property type="entry name" value="SMALL EDRK-RICH FACTOR 1"/>
    <property type="match status" value="1"/>
</dbReference>
<dbReference type="InterPro" id="IPR007513">
    <property type="entry name" value="SERF-like_N"/>
</dbReference>
<gene>
    <name evidence="4" type="ORF">BGZ97_006729</name>
</gene>
<organism evidence="4 5">
    <name type="scientific">Linnemannia gamsii</name>
    <dbReference type="NCBI Taxonomy" id="64522"/>
    <lineage>
        <taxon>Eukaryota</taxon>
        <taxon>Fungi</taxon>
        <taxon>Fungi incertae sedis</taxon>
        <taxon>Mucoromycota</taxon>
        <taxon>Mortierellomycotina</taxon>
        <taxon>Mortierellomycetes</taxon>
        <taxon>Mortierellales</taxon>
        <taxon>Mortierellaceae</taxon>
        <taxon>Linnemannia</taxon>
    </lineage>
</organism>
<evidence type="ECO:0000313" key="4">
    <source>
        <dbReference type="EMBL" id="KAG0288571.1"/>
    </source>
</evidence>
<evidence type="ECO:0000259" key="3">
    <source>
        <dbReference type="Pfam" id="PF04419"/>
    </source>
</evidence>
<comment type="caution">
    <text evidence="4">The sequence shown here is derived from an EMBL/GenBank/DDBJ whole genome shotgun (WGS) entry which is preliminary data.</text>
</comment>
<evidence type="ECO:0000256" key="1">
    <source>
        <dbReference type="ARBA" id="ARBA00007309"/>
    </source>
</evidence>
<feature type="compositionally biased region" description="Low complexity" evidence="2">
    <location>
        <begin position="17"/>
        <end position="26"/>
    </location>
</feature>
<accession>A0A9P6QTS9</accession>
<feature type="region of interest" description="Disordered" evidence="2">
    <location>
        <begin position="1"/>
        <end position="66"/>
    </location>
</feature>
<keyword evidence="5" id="KW-1185">Reference proteome</keyword>
<feature type="compositionally biased region" description="Low complexity" evidence="2">
    <location>
        <begin position="54"/>
        <end position="66"/>
    </location>
</feature>
<reference evidence="4" key="1">
    <citation type="journal article" date="2020" name="Fungal Divers.">
        <title>Resolving the Mortierellaceae phylogeny through synthesis of multi-gene phylogenetics and phylogenomics.</title>
        <authorList>
            <person name="Vandepol N."/>
            <person name="Liber J."/>
            <person name="Desiro A."/>
            <person name="Na H."/>
            <person name="Kennedy M."/>
            <person name="Barry K."/>
            <person name="Grigoriev I.V."/>
            <person name="Miller A.N."/>
            <person name="O'Donnell K."/>
            <person name="Stajich J.E."/>
            <person name="Bonito G."/>
        </authorList>
    </citation>
    <scope>NUCLEOTIDE SEQUENCE</scope>
    <source>
        <strain evidence="4">NVP60</strain>
    </source>
</reference>
<feature type="compositionally biased region" description="Basic and acidic residues" evidence="2">
    <location>
        <begin position="34"/>
        <end position="53"/>
    </location>
</feature>
<dbReference type="Pfam" id="PF04419">
    <property type="entry name" value="SERF-like_N"/>
    <property type="match status" value="1"/>
</dbReference>
<protein>
    <recommendedName>
        <fullName evidence="3">Small EDRK-rich factor-like N-terminal domain-containing protein</fullName>
    </recommendedName>
</protein>